<evidence type="ECO:0000313" key="3">
    <source>
        <dbReference type="Proteomes" id="UP000623467"/>
    </source>
</evidence>
<gene>
    <name evidence="2" type="ORF">MSAN_00125500</name>
</gene>
<name>A0A8H6ZDK0_9AGAR</name>
<comment type="caution">
    <text evidence="2">The sequence shown here is derived from an EMBL/GenBank/DDBJ whole genome shotgun (WGS) entry which is preliminary data.</text>
</comment>
<protein>
    <submittedName>
        <fullName evidence="2">Uncharacterized protein</fullName>
    </submittedName>
</protein>
<accession>A0A8H6ZDK0</accession>
<evidence type="ECO:0000256" key="1">
    <source>
        <dbReference type="SAM" id="MobiDB-lite"/>
    </source>
</evidence>
<evidence type="ECO:0000313" key="2">
    <source>
        <dbReference type="EMBL" id="KAF7377070.1"/>
    </source>
</evidence>
<dbReference type="Proteomes" id="UP000623467">
    <property type="component" value="Unassembled WGS sequence"/>
</dbReference>
<dbReference type="EMBL" id="JACAZH010000001">
    <property type="protein sequence ID" value="KAF7377070.1"/>
    <property type="molecule type" value="Genomic_DNA"/>
</dbReference>
<organism evidence="2 3">
    <name type="scientific">Mycena sanguinolenta</name>
    <dbReference type="NCBI Taxonomy" id="230812"/>
    <lineage>
        <taxon>Eukaryota</taxon>
        <taxon>Fungi</taxon>
        <taxon>Dikarya</taxon>
        <taxon>Basidiomycota</taxon>
        <taxon>Agaricomycotina</taxon>
        <taxon>Agaricomycetes</taxon>
        <taxon>Agaricomycetidae</taxon>
        <taxon>Agaricales</taxon>
        <taxon>Marasmiineae</taxon>
        <taxon>Mycenaceae</taxon>
        <taxon>Mycena</taxon>
    </lineage>
</organism>
<reference evidence="2" key="1">
    <citation type="submission" date="2020-05" db="EMBL/GenBank/DDBJ databases">
        <title>Mycena genomes resolve the evolution of fungal bioluminescence.</title>
        <authorList>
            <person name="Tsai I.J."/>
        </authorList>
    </citation>
    <scope>NUCLEOTIDE SEQUENCE</scope>
    <source>
        <strain evidence="2">160909Yilan</strain>
    </source>
</reference>
<proteinExistence type="predicted"/>
<dbReference type="AlphaFoldDB" id="A0A8H6ZDK0"/>
<keyword evidence="3" id="KW-1185">Reference proteome</keyword>
<sequence length="348" mass="38904">MARLGTSLRIDGHLADSVSFRSFQSDDVFNSTLYLSSSIYPHRDTWLIQANHIFRDLNLVSNFENYVFLNESQCQLAISESTVDTPGGFLFLCPGEDFRISPFSFCWPTYPAYWSLDLSSIHRLSPEDATQLGFPSFELTTKASGMYWDASVYEGLRQFHKAKGFDPYSQEVTRHLGLPFFRLSSERDAPSWTYVDSDDNDFDADIDSDCNSAYTDEYESEYPPTSACHEFDVDGGASHSEEDVHDSAGGGSGSEHTDIPDCEVHDASKSMSGALQAQASVSMSGAPQARETIKIQKDILEPTLSWPLRCLMATHLALILFLALSWVYDHISISFSSVYSILRSLSDR</sequence>
<dbReference type="OrthoDB" id="2909130at2759"/>
<feature type="region of interest" description="Disordered" evidence="1">
    <location>
        <begin position="215"/>
        <end position="263"/>
    </location>
</feature>